<keyword evidence="3" id="KW-1185">Reference proteome</keyword>
<comment type="caution">
    <text evidence="2">The sequence shown here is derived from an EMBL/GenBank/DDBJ whole genome shotgun (WGS) entry which is preliminary data.</text>
</comment>
<dbReference type="Gene3D" id="2.60.120.10">
    <property type="entry name" value="Jelly Rolls"/>
    <property type="match status" value="1"/>
</dbReference>
<protein>
    <recommendedName>
        <fullName evidence="1">Cyclic nucleotide-binding domain-containing protein</fullName>
    </recommendedName>
</protein>
<sequence length="368" mass="40255">MLGIDLDRGSYARIFSVLSRGDGFITSEEFGQLSLQSVSQGFDVALTAQYENNGFARAQYVLNEVREQWERDELLPFPERLGRTLATFWDRAESLSDFAEFLVGLTSLVVALRSIGDQLNCLLVPGSASPGICDKVDIGNLIPLVFLLRKSVSDVWREISENYVQDLDQDSAVAFASVFKPTGMKLAAFMSIRAQGAEWRTIPLGGEVPYATMAAGDSLHLIVRGSMRLVAQGNVAGLSETVAVLKAGSFIGGAQFVEAEDGLVSGRRSSSLIANESVQLLEWKSGAKLKAFLRVHESLQTEFTSAIVRSMTADMSQVTKQAKMFSFELPVVFRNFKAGPTGVHPRGRSRDHLDPQPCDGFFVDVVRV</sequence>
<dbReference type="Proteomes" id="UP001189429">
    <property type="component" value="Unassembled WGS sequence"/>
</dbReference>
<dbReference type="PROSITE" id="PS50042">
    <property type="entry name" value="CNMP_BINDING_3"/>
    <property type="match status" value="1"/>
</dbReference>
<dbReference type="EMBL" id="CAUYUJ010016056">
    <property type="protein sequence ID" value="CAK0861257.1"/>
    <property type="molecule type" value="Genomic_DNA"/>
</dbReference>
<evidence type="ECO:0000313" key="2">
    <source>
        <dbReference type="EMBL" id="CAK0861257.1"/>
    </source>
</evidence>
<dbReference type="InterPro" id="IPR000595">
    <property type="entry name" value="cNMP-bd_dom"/>
</dbReference>
<evidence type="ECO:0000313" key="3">
    <source>
        <dbReference type="Proteomes" id="UP001189429"/>
    </source>
</evidence>
<proteinExistence type="predicted"/>
<evidence type="ECO:0000259" key="1">
    <source>
        <dbReference type="PROSITE" id="PS50042"/>
    </source>
</evidence>
<dbReference type="InterPro" id="IPR014710">
    <property type="entry name" value="RmlC-like_jellyroll"/>
</dbReference>
<accession>A0ABN9UPW1</accession>
<name>A0ABN9UPW1_9DINO</name>
<reference evidence="2" key="1">
    <citation type="submission" date="2023-10" db="EMBL/GenBank/DDBJ databases">
        <authorList>
            <person name="Chen Y."/>
            <person name="Shah S."/>
            <person name="Dougan E. K."/>
            <person name="Thang M."/>
            <person name="Chan C."/>
        </authorList>
    </citation>
    <scope>NUCLEOTIDE SEQUENCE [LARGE SCALE GENOMIC DNA]</scope>
</reference>
<feature type="domain" description="Cyclic nucleotide-binding" evidence="1">
    <location>
        <begin position="216"/>
        <end position="281"/>
    </location>
</feature>
<gene>
    <name evidence="2" type="ORF">PCOR1329_LOCUS49991</name>
</gene>
<organism evidence="2 3">
    <name type="scientific">Prorocentrum cordatum</name>
    <dbReference type="NCBI Taxonomy" id="2364126"/>
    <lineage>
        <taxon>Eukaryota</taxon>
        <taxon>Sar</taxon>
        <taxon>Alveolata</taxon>
        <taxon>Dinophyceae</taxon>
        <taxon>Prorocentrales</taxon>
        <taxon>Prorocentraceae</taxon>
        <taxon>Prorocentrum</taxon>
    </lineage>
</organism>